<sequence>MLDQRSYKLFVELVNHERMTKSEVMQYLNLTERQLQYDLEKINDTLTGMELDPIELQDQSFNMSEAARKFLPSELFPDIDTKQFIISEGDRELLIYLYTFIRQGNLSNYHYQWLLGVSKNTALADVKKLKTFCEKWRVSLVYTRNAGYHLNGSELDKRRIAFYCIDYLLSQPLGKEIIILALKSWGQENNLVFMQEMIDSYLEEHSIDLVKSRKNEAVFHLVFVYVRSKSEGLAFSDFEKQLIQRQSLYQKGVMLAQRIFGEDCSENESYFVTIQLLVSQQEVFNNENPFLQELSQQLINEFEKNTLLPIKSKDFFERSIYNHLVPAFFRIMFEMPIVNIMTPRIKADYPELFQFVKKSLAPLSMWTGKTINEDEVGFFTLLFGGYLERTKKTESIKLKAVIICSNGLSSSIMIKAQLREMFPDIRFSSVHTVQEFNKITSETFDMVFSTIDVVSAKPVFKIKPLLSKIEKKYLIQMLLSKFPMLENRTIPVNQIMEIINKHADVKNEHELFSELTNLLYSNNIERGSYKPMLSTLLTEDMIHFTDEELEWRESIRKVSYPLVKTNKIQNDYVEAMIKNVEEIGTYIHIGKGIAIPHARPEAGVNNLGMSFLRTRTPVKLLGKEDHKIDIFICLAAIDSDAHLRALAQLTRLLGDDVKLEALKAAESSQQVIEIIKEGEEKE</sequence>
<comment type="function">
    <text evidence="8">The phosphoenolpyruvate-dependent sugar phosphotransferase system (sugar PTS), a major carbohydrate active transport system, catalyzes the phosphorylation of incoming sugar substrates concomitantly with their translocation across the cell membrane. The enzyme II UlaABC PTS system is involved in ascorbate transport.</text>
</comment>
<dbReference type="SUPFAM" id="SSF55804">
    <property type="entry name" value="Phoshotransferase/anion transport protein"/>
    <property type="match status" value="1"/>
</dbReference>
<evidence type="ECO:0000256" key="5">
    <source>
        <dbReference type="ARBA" id="ARBA00022679"/>
    </source>
</evidence>
<dbReference type="PROSITE" id="PS00372">
    <property type="entry name" value="PTS_EIIA_TYPE_2_HIS"/>
    <property type="match status" value="1"/>
</dbReference>
<keyword evidence="6" id="KW-0598">Phosphotransferase system</keyword>
<dbReference type="PROSITE" id="PS51372">
    <property type="entry name" value="PRD_2"/>
    <property type="match status" value="1"/>
</dbReference>
<organism evidence="14 15">
    <name type="scientific">Salimicrobium album</name>
    <dbReference type="NCBI Taxonomy" id="50717"/>
    <lineage>
        <taxon>Bacteria</taxon>
        <taxon>Bacillati</taxon>
        <taxon>Bacillota</taxon>
        <taxon>Bacilli</taxon>
        <taxon>Bacillales</taxon>
        <taxon>Bacillaceae</taxon>
        <taxon>Salimicrobium</taxon>
    </lineage>
</organism>
<evidence type="ECO:0000256" key="6">
    <source>
        <dbReference type="ARBA" id="ARBA00022683"/>
    </source>
</evidence>
<dbReference type="PROSITE" id="PS51094">
    <property type="entry name" value="PTS_EIIA_TYPE_2"/>
    <property type="match status" value="1"/>
</dbReference>
<evidence type="ECO:0000256" key="9">
    <source>
        <dbReference type="ARBA" id="ARBA00041175"/>
    </source>
</evidence>
<dbReference type="PANTHER" id="PTHR36203:SF1">
    <property type="entry name" value="ASCORBATE-SPECIFIC PTS SYSTEM EIIA COMPONENT"/>
    <property type="match status" value="1"/>
</dbReference>
<dbReference type="InterPro" id="IPR036095">
    <property type="entry name" value="PTS_EIIB-like_sf"/>
</dbReference>
<evidence type="ECO:0000256" key="4">
    <source>
        <dbReference type="ARBA" id="ARBA00022553"/>
    </source>
</evidence>
<keyword evidence="5" id="KW-0808">Transferase</keyword>
<dbReference type="Pfam" id="PF00874">
    <property type="entry name" value="PRD"/>
    <property type="match status" value="1"/>
</dbReference>
<keyword evidence="3" id="KW-0963">Cytoplasm</keyword>
<comment type="caution">
    <text evidence="14">The sequence shown here is derived from an EMBL/GenBank/DDBJ whole genome shotgun (WGS) entry which is preliminary data.</text>
</comment>
<comment type="subcellular location">
    <subcellularLocation>
        <location evidence="1">Cytoplasm</location>
    </subcellularLocation>
</comment>
<feature type="domain" description="PTS EIIA type-2" evidence="11">
    <location>
        <begin position="535"/>
        <end position="678"/>
    </location>
</feature>
<dbReference type="InterPro" id="IPR002178">
    <property type="entry name" value="PTS_EIIA_type-2_dom"/>
</dbReference>
<evidence type="ECO:0000256" key="8">
    <source>
        <dbReference type="ARBA" id="ARBA00037387"/>
    </source>
</evidence>
<dbReference type="CDD" id="cd00211">
    <property type="entry name" value="PTS_IIA_fru"/>
    <property type="match status" value="1"/>
</dbReference>
<evidence type="ECO:0000313" key="15">
    <source>
        <dbReference type="Proteomes" id="UP000198647"/>
    </source>
</evidence>
<evidence type="ECO:0000256" key="10">
    <source>
        <dbReference type="ARBA" id="ARBA00042072"/>
    </source>
</evidence>
<reference evidence="14 15" key="1">
    <citation type="submission" date="2016-10" db="EMBL/GenBank/DDBJ databases">
        <authorList>
            <person name="Varghese N."/>
            <person name="Submissions S."/>
        </authorList>
    </citation>
    <scope>NUCLEOTIDE SEQUENCE [LARGE SCALE GENOMIC DNA]</scope>
    <source>
        <strain evidence="14 15">DSM 20748</strain>
    </source>
</reference>
<dbReference type="SUPFAM" id="SSF63520">
    <property type="entry name" value="PTS-regulatory domain, PRD"/>
    <property type="match status" value="1"/>
</dbReference>
<dbReference type="Pfam" id="PF00359">
    <property type="entry name" value="PTS_EIIA_2"/>
    <property type="match status" value="1"/>
</dbReference>
<dbReference type="EMBL" id="FNOS01000005">
    <property type="protein sequence ID" value="SDY11183.1"/>
    <property type="molecule type" value="Genomic_DNA"/>
</dbReference>
<accession>A0A1H3H6J8</accession>
<evidence type="ECO:0000259" key="12">
    <source>
        <dbReference type="PROSITE" id="PS51099"/>
    </source>
</evidence>
<dbReference type="Gene3D" id="3.40.930.10">
    <property type="entry name" value="Mannitol-specific EII, Chain A"/>
    <property type="match status" value="1"/>
</dbReference>
<dbReference type="InterPro" id="IPR016152">
    <property type="entry name" value="PTrfase/Anion_transptr"/>
</dbReference>
<keyword evidence="4" id="KW-0597">Phosphoprotein</keyword>
<dbReference type="CDD" id="cd05568">
    <property type="entry name" value="PTS_IIB_bgl_like"/>
    <property type="match status" value="1"/>
</dbReference>
<dbReference type="InterPro" id="IPR051351">
    <property type="entry name" value="Ascorbate-PTS_EIIA_comp"/>
</dbReference>
<evidence type="ECO:0000256" key="2">
    <source>
        <dbReference type="ARBA" id="ARBA00022448"/>
    </source>
</evidence>
<keyword evidence="15" id="KW-1185">Reference proteome</keyword>
<proteinExistence type="predicted"/>
<evidence type="ECO:0000259" key="13">
    <source>
        <dbReference type="PROSITE" id="PS51372"/>
    </source>
</evidence>
<keyword evidence="2" id="KW-0813">Transport</keyword>
<dbReference type="InterPro" id="IPR036634">
    <property type="entry name" value="PRD_sf"/>
</dbReference>
<keyword evidence="7" id="KW-0418">Kinase</keyword>
<dbReference type="Gene3D" id="3.40.50.2300">
    <property type="match status" value="1"/>
</dbReference>
<dbReference type="InterPro" id="IPR011608">
    <property type="entry name" value="PRD"/>
</dbReference>
<dbReference type="InterPro" id="IPR013011">
    <property type="entry name" value="PTS_EIIB_2"/>
</dbReference>
<name>A0A1H3H6J8_9BACI</name>
<protein>
    <recommendedName>
        <fullName evidence="9">Ascorbate-specific PTS system EIIA component</fullName>
    </recommendedName>
    <alternativeName>
        <fullName evidence="10">Ascorbate-specific phosphotransferase enzyme IIA component</fullName>
    </alternativeName>
</protein>
<evidence type="ECO:0000259" key="11">
    <source>
        <dbReference type="PROSITE" id="PS51094"/>
    </source>
</evidence>
<feature type="domain" description="PRD" evidence="13">
    <location>
        <begin position="286"/>
        <end position="393"/>
    </location>
</feature>
<dbReference type="SUPFAM" id="SSF52794">
    <property type="entry name" value="PTS system IIB component-like"/>
    <property type="match status" value="1"/>
</dbReference>
<dbReference type="RefSeq" id="WP_093107604.1">
    <property type="nucleotide sequence ID" value="NZ_FNOS01000005.1"/>
</dbReference>
<evidence type="ECO:0000313" key="14">
    <source>
        <dbReference type="EMBL" id="SDY11183.1"/>
    </source>
</evidence>
<evidence type="ECO:0000256" key="3">
    <source>
        <dbReference type="ARBA" id="ARBA00022490"/>
    </source>
</evidence>
<dbReference type="Gene3D" id="1.10.1790.10">
    <property type="entry name" value="PRD domain"/>
    <property type="match status" value="1"/>
</dbReference>
<dbReference type="PROSITE" id="PS51099">
    <property type="entry name" value="PTS_EIIB_TYPE_2"/>
    <property type="match status" value="1"/>
</dbReference>
<evidence type="ECO:0000256" key="1">
    <source>
        <dbReference type="ARBA" id="ARBA00004496"/>
    </source>
</evidence>
<evidence type="ECO:0000256" key="7">
    <source>
        <dbReference type="ARBA" id="ARBA00022777"/>
    </source>
</evidence>
<dbReference type="Proteomes" id="UP000198647">
    <property type="component" value="Unassembled WGS sequence"/>
</dbReference>
<gene>
    <name evidence="14" type="ORF">SAMN04488081_2084</name>
</gene>
<dbReference type="PANTHER" id="PTHR36203">
    <property type="entry name" value="ASCORBATE-SPECIFIC PTS SYSTEM EIIA COMPONENT"/>
    <property type="match status" value="1"/>
</dbReference>
<feature type="domain" description="PTS EIIB type-2" evidence="12">
    <location>
        <begin position="398"/>
        <end position="486"/>
    </location>
</feature>